<evidence type="ECO:0000313" key="2">
    <source>
        <dbReference type="Proteomes" id="UP000061660"/>
    </source>
</evidence>
<dbReference type="PATRIC" id="fig|162209.4.peg.3716"/>
<reference evidence="2" key="1">
    <citation type="submission" date="2015-12" db="EMBL/GenBank/DDBJ databases">
        <title>Complete genome sequences of two moderately thermophilic Paenibacillus species.</title>
        <authorList>
            <person name="Butler R.III."/>
            <person name="Wang J."/>
            <person name="Stark B.C."/>
            <person name="Pombert J.-F."/>
        </authorList>
    </citation>
    <scope>NUCLEOTIDE SEQUENCE [LARGE SCALE GENOMIC DNA]</scope>
    <source>
        <strain evidence="2">32O-Y</strain>
    </source>
</reference>
<keyword evidence="2" id="KW-1185">Reference proteome</keyword>
<dbReference type="EMBL" id="CP013652">
    <property type="protein sequence ID" value="ALS23836.1"/>
    <property type="molecule type" value="Genomic_DNA"/>
</dbReference>
<dbReference type="Proteomes" id="UP000061660">
    <property type="component" value="Chromosome"/>
</dbReference>
<organism evidence="1 2">
    <name type="scientific">Paenibacillus naphthalenovorans</name>
    <dbReference type="NCBI Taxonomy" id="162209"/>
    <lineage>
        <taxon>Bacteria</taxon>
        <taxon>Bacillati</taxon>
        <taxon>Bacillota</taxon>
        <taxon>Bacilli</taxon>
        <taxon>Bacillales</taxon>
        <taxon>Paenibacillaceae</taxon>
        <taxon>Paenibacillus</taxon>
    </lineage>
</organism>
<protein>
    <submittedName>
        <fullName evidence="1">Uncharacterized protein</fullName>
    </submittedName>
</protein>
<sequence length="78" mass="8943" precursor="true">MNKKHFSWLMVVVFLAQLILPFIDYRVAFAAESKTMYIDFQSGTLRNQPVSGEHYSANNTWSKNIDLTPYIDGTVKSP</sequence>
<dbReference type="STRING" id="162209.IJ22_34980"/>
<gene>
    <name evidence="1" type="ORF">IJ22_34980</name>
</gene>
<dbReference type="AlphaFoldDB" id="A0A0U2UL71"/>
<evidence type="ECO:0000313" key="1">
    <source>
        <dbReference type="EMBL" id="ALS23836.1"/>
    </source>
</evidence>
<name>A0A0U2UL71_9BACL</name>
<dbReference type="RefSeq" id="WP_062409670.1">
    <property type="nucleotide sequence ID" value="NZ_CP013652.1"/>
</dbReference>
<proteinExistence type="predicted"/>
<accession>A0A0U2UL71</accession>
<dbReference type="KEGG" id="pnp:IJ22_34980"/>
<reference evidence="1 2" key="2">
    <citation type="journal article" date="2016" name="Genome Announc.">
        <title>Complete Genome Sequences of Two Interactive Moderate Thermophiles, Paenibacillus napthalenovorans 32O-Y and Paenibacillus sp. 32O-W.</title>
        <authorList>
            <person name="Butler R.R.III."/>
            <person name="Wang J."/>
            <person name="Stark B.C."/>
            <person name="Pombert J.F."/>
        </authorList>
    </citation>
    <scope>NUCLEOTIDE SEQUENCE [LARGE SCALE GENOMIC DNA]</scope>
    <source>
        <strain evidence="1 2">32O-Y</strain>
    </source>
</reference>